<evidence type="ECO:0000313" key="3">
    <source>
        <dbReference type="Proteomes" id="UP000703269"/>
    </source>
</evidence>
<keyword evidence="3" id="KW-1185">Reference proteome</keyword>
<dbReference type="EMBL" id="BPQB01000026">
    <property type="protein sequence ID" value="GJE92406.1"/>
    <property type="molecule type" value="Genomic_DNA"/>
</dbReference>
<evidence type="ECO:0000256" key="1">
    <source>
        <dbReference type="SAM" id="MobiDB-lite"/>
    </source>
</evidence>
<comment type="caution">
    <text evidence="2">The sequence shown here is derived from an EMBL/GenBank/DDBJ whole genome shotgun (WGS) entry which is preliminary data.</text>
</comment>
<accession>A0A9P3GCK1</accession>
<sequence>MSLSLTSLPEEILERILSLALEPSSPPPDVPPAILKAGFTRSHSAPFPVSAGRASPSSSSRPSNFKAFSRTPVHRYTLLLTCTLFARIGTPLLYSSVHLKSRPSCALLGKTLRRRPDLARSVRALRLDGLWGEAALLLRALHVPGARLACFDFCITADREDNDGRGSDLQQFCDGLGTLPALGTVHRLTIRKTADAYLTLTTPNTVLECLSRVIPVWRSLDTVRINFRLPSGPRPPSTAQAGTPRTEPAGMHTFVDALARAPGLRVLHAELPALWNTALLAIADNPALHAIHLHPAPPSASAHLFLAEARRHARLAALIERGTPCVPLERTGRAPLRDRLGDMPRAGSAHGRGRAHTTVGTSTPSPTRSPAHSPRSSVAFPGAPPAAAAPPPNTSALPSSSAGPSRRRTGRRQSKTSRRMSAV</sequence>
<reference evidence="2 3" key="1">
    <citation type="submission" date="2021-08" db="EMBL/GenBank/DDBJ databases">
        <title>Draft Genome Sequence of Phanerochaete sordida strain YK-624.</title>
        <authorList>
            <person name="Mori T."/>
            <person name="Dohra H."/>
            <person name="Suzuki T."/>
            <person name="Kawagishi H."/>
            <person name="Hirai H."/>
        </authorList>
    </citation>
    <scope>NUCLEOTIDE SEQUENCE [LARGE SCALE GENOMIC DNA]</scope>
    <source>
        <strain evidence="2 3">YK-624</strain>
    </source>
</reference>
<gene>
    <name evidence="2" type="ORF">PsYK624_085600</name>
</gene>
<feature type="compositionally biased region" description="Basic and acidic residues" evidence="1">
    <location>
        <begin position="330"/>
        <end position="342"/>
    </location>
</feature>
<dbReference type="Proteomes" id="UP000703269">
    <property type="component" value="Unassembled WGS sequence"/>
</dbReference>
<proteinExistence type="predicted"/>
<evidence type="ECO:0000313" key="2">
    <source>
        <dbReference type="EMBL" id="GJE92406.1"/>
    </source>
</evidence>
<protein>
    <submittedName>
        <fullName evidence="2">Uncharacterized protein</fullName>
    </submittedName>
</protein>
<feature type="compositionally biased region" description="Basic residues" evidence="1">
    <location>
        <begin position="405"/>
        <end position="423"/>
    </location>
</feature>
<organism evidence="2 3">
    <name type="scientific">Phanerochaete sordida</name>
    <dbReference type="NCBI Taxonomy" id="48140"/>
    <lineage>
        <taxon>Eukaryota</taxon>
        <taxon>Fungi</taxon>
        <taxon>Dikarya</taxon>
        <taxon>Basidiomycota</taxon>
        <taxon>Agaricomycotina</taxon>
        <taxon>Agaricomycetes</taxon>
        <taxon>Polyporales</taxon>
        <taxon>Phanerochaetaceae</taxon>
        <taxon>Phanerochaete</taxon>
    </lineage>
</organism>
<feature type="compositionally biased region" description="Polar residues" evidence="1">
    <location>
        <begin position="358"/>
        <end position="370"/>
    </location>
</feature>
<feature type="compositionally biased region" description="Pro residues" evidence="1">
    <location>
        <begin position="382"/>
        <end position="393"/>
    </location>
</feature>
<feature type="region of interest" description="Disordered" evidence="1">
    <location>
        <begin position="327"/>
        <end position="423"/>
    </location>
</feature>
<name>A0A9P3GCK1_9APHY</name>
<dbReference type="OrthoDB" id="2786563at2759"/>
<dbReference type="AlphaFoldDB" id="A0A9P3GCK1"/>